<evidence type="ECO:0000259" key="2">
    <source>
        <dbReference type="PROSITE" id="PS51644"/>
    </source>
</evidence>
<accession>A0A565CWT2</accession>
<feature type="domain" description="HTH OST-type" evidence="2">
    <location>
        <begin position="272"/>
        <end position="344"/>
    </location>
</feature>
<dbReference type="GO" id="GO:0004540">
    <property type="term" value="F:RNA nuclease activity"/>
    <property type="evidence" value="ECO:0007669"/>
    <property type="project" value="InterPro"/>
</dbReference>
<dbReference type="Pfam" id="PF14418">
    <property type="entry name" value="OHA"/>
    <property type="match status" value="1"/>
</dbReference>
<dbReference type="CDD" id="cd10910">
    <property type="entry name" value="PIN_limkain_b1_N_like"/>
    <property type="match status" value="1"/>
</dbReference>
<dbReference type="PANTHER" id="PTHR14379">
    <property type="entry name" value="LIMKAIN B LKAP"/>
    <property type="match status" value="1"/>
</dbReference>
<proteinExistence type="predicted"/>
<dbReference type="InterPro" id="IPR024768">
    <property type="entry name" value="Marf1"/>
</dbReference>
<dbReference type="GO" id="GO:0005777">
    <property type="term" value="C:peroxisome"/>
    <property type="evidence" value="ECO:0007669"/>
    <property type="project" value="InterPro"/>
</dbReference>
<evidence type="ECO:0000313" key="4">
    <source>
        <dbReference type="Proteomes" id="UP000489600"/>
    </source>
</evidence>
<dbReference type="AlphaFoldDB" id="A0A565CWT2"/>
<organism evidence="3 4">
    <name type="scientific">Arabis nemorensis</name>
    <dbReference type="NCBI Taxonomy" id="586526"/>
    <lineage>
        <taxon>Eukaryota</taxon>
        <taxon>Viridiplantae</taxon>
        <taxon>Streptophyta</taxon>
        <taxon>Embryophyta</taxon>
        <taxon>Tracheophyta</taxon>
        <taxon>Spermatophyta</taxon>
        <taxon>Magnoliopsida</taxon>
        <taxon>eudicotyledons</taxon>
        <taxon>Gunneridae</taxon>
        <taxon>Pentapetalae</taxon>
        <taxon>rosids</taxon>
        <taxon>malvids</taxon>
        <taxon>Brassicales</taxon>
        <taxon>Brassicaceae</taxon>
        <taxon>Arabideae</taxon>
        <taxon>Arabis</taxon>
    </lineage>
</organism>
<dbReference type="InterPro" id="IPR021139">
    <property type="entry name" value="NYN"/>
</dbReference>
<dbReference type="Gene3D" id="3.40.50.1010">
    <property type="entry name" value="5'-nuclease"/>
    <property type="match status" value="1"/>
</dbReference>
<comment type="caution">
    <text evidence="3">The sequence shown here is derived from an EMBL/GenBank/DDBJ whole genome shotgun (WGS) entry which is preliminary data.</text>
</comment>
<dbReference type="Pfam" id="PF01936">
    <property type="entry name" value="NYN"/>
    <property type="match status" value="1"/>
</dbReference>
<dbReference type="Proteomes" id="UP000489600">
    <property type="component" value="Unassembled WGS sequence"/>
</dbReference>
<dbReference type="InterPro" id="IPR025605">
    <property type="entry name" value="OST-HTH/LOTUS_dom"/>
</dbReference>
<reference evidence="3" key="1">
    <citation type="submission" date="2019-07" db="EMBL/GenBank/DDBJ databases">
        <authorList>
            <person name="Dittberner H."/>
        </authorList>
    </citation>
    <scope>NUCLEOTIDE SEQUENCE [LARGE SCALE GENOMIC DNA]</scope>
</reference>
<dbReference type="GO" id="GO:0010468">
    <property type="term" value="P:regulation of gene expression"/>
    <property type="evidence" value="ECO:0007669"/>
    <property type="project" value="InterPro"/>
</dbReference>
<dbReference type="Pfam" id="PF12872">
    <property type="entry name" value="OST-HTH"/>
    <property type="match status" value="2"/>
</dbReference>
<dbReference type="OrthoDB" id="549353at2759"/>
<feature type="compositionally biased region" description="Basic and acidic residues" evidence="1">
    <location>
        <begin position="365"/>
        <end position="384"/>
    </location>
</feature>
<evidence type="ECO:0000313" key="3">
    <source>
        <dbReference type="EMBL" id="VVB18037.1"/>
    </source>
</evidence>
<protein>
    <recommendedName>
        <fullName evidence="2">HTH OST-type domain-containing protein</fullName>
    </recommendedName>
</protein>
<name>A0A565CWT2_9BRAS</name>
<feature type="domain" description="HTH OST-type" evidence="2">
    <location>
        <begin position="649"/>
        <end position="724"/>
    </location>
</feature>
<sequence length="746" mass="83182">MHMGPSKSLFLRLARSSSISVAEPPSRRAISVLVANFSSTNVTSGSVSGLRRHHHDEESRGVRVSVWWDLEKCQFPADTNVFKVSQTITSAVRFNGIKGPITITAFGDLLQLSRTNQEALFATGISFTHVPQGEENSVDRSLITDLMCWVTQNPPPAHIFLISSNRDLASLLHRLRMKNYNILLACNEEATSGVLCSAASIMWDWNGLVRGENYTGKHFNQPPDGPYNSWYGHYKTPLLDPFATSCTSVKTEELRESNSNPYSGSSKVCGPIPKEVVKQIGLILSLYPKGASITQLREQLSKRNVPLDKDFYGHKSFFRFLLSMPKVLQVVLAGDGMFLVHARTQEMDNKASLPKLSSENPKAASVEKMHQKVKQNVEDVKEESQSQESSHESVPVISQMDVKAKDEPVKENQLAITSGDDVSSSKGKDGFFKKLNRLWFGSPEMELDHRQGKKSISGNGDEWKGIVNADTVIGNGKSATPGILSRVLKRFEFIWGTNSELRNAAAAETQVGDIFAKDSFWKDVESFINSPRGFVVVSHSISRDVLAKNLKDEGPSSLKPLDVSKMLDLVSLLVSEKKWIKENSSDALPFRVTRFTEKGSGLDHSCASSGLRSIFTSMSKSQCDEADDEKKPKNIGISKKPLERSRREVIEDCHKLIKKITEENPGGYNMSNLKKDFLEKFGYRLDYRSLGYPKLQSLIQMMPEARIESGYIVPSSTPAPYDSTSSFEELGPRKKVWTQRLTKRLL</sequence>
<dbReference type="CDD" id="cd08824">
    <property type="entry name" value="LOTUS"/>
    <property type="match status" value="1"/>
</dbReference>
<dbReference type="InterPro" id="IPR025677">
    <property type="entry name" value="OST-HTH-assoc_dom"/>
</dbReference>
<evidence type="ECO:0000256" key="1">
    <source>
        <dbReference type="SAM" id="MobiDB-lite"/>
    </source>
</evidence>
<dbReference type="Gene3D" id="3.30.420.610">
    <property type="entry name" value="LOTUS domain-like"/>
    <property type="match status" value="2"/>
</dbReference>
<dbReference type="EMBL" id="CABITT030000008">
    <property type="protein sequence ID" value="VVB18037.1"/>
    <property type="molecule type" value="Genomic_DNA"/>
</dbReference>
<feature type="region of interest" description="Disordered" evidence="1">
    <location>
        <begin position="350"/>
        <end position="396"/>
    </location>
</feature>
<keyword evidence="4" id="KW-1185">Reference proteome</keyword>
<dbReference type="InterPro" id="IPR041966">
    <property type="entry name" value="LOTUS-like"/>
</dbReference>
<dbReference type="PANTHER" id="PTHR14379:SF6">
    <property type="entry name" value="EMB|CAB71880.1"/>
    <property type="match status" value="1"/>
</dbReference>
<gene>
    <name evidence="3" type="ORF">ANE_LOCUS28481</name>
</gene>
<dbReference type="PROSITE" id="PS51644">
    <property type="entry name" value="HTH_OST"/>
    <property type="match status" value="2"/>
</dbReference>